<evidence type="ECO:0000313" key="2">
    <source>
        <dbReference type="EMBL" id="CAI2166458.1"/>
    </source>
</evidence>
<sequence length="200" mass="22752">MEYADGGALKNHLKENFDKLAWGDKYNLAFQLSCAVLCLHNEGIVHRDLHSGNVLIHQGVIKLADFGLSKRIEATTNQSKTFGVIPYVDPKIFCRRRNDNTSPQFKLNEKSDVYSVGVLMWEMSSGRPPFYIKNEEYDLSLAIEILGGLRETIIPGTPEDYVKIYTGCWDNEPDNRPSMNQVVDKLNAIEKILKLFDLIK</sequence>
<proteinExistence type="predicted"/>
<gene>
    <name evidence="2" type="ORF">FWILDA_LOCUS2584</name>
</gene>
<dbReference type="InterPro" id="IPR051681">
    <property type="entry name" value="Ser/Thr_Kinases-Pseudokinases"/>
</dbReference>
<protein>
    <submittedName>
        <fullName evidence="2">17579_t:CDS:1</fullName>
    </submittedName>
</protein>
<evidence type="ECO:0000259" key="1">
    <source>
        <dbReference type="PROSITE" id="PS50011"/>
    </source>
</evidence>
<dbReference type="GO" id="GO:0004674">
    <property type="term" value="F:protein serine/threonine kinase activity"/>
    <property type="evidence" value="ECO:0007669"/>
    <property type="project" value="TreeGrafter"/>
</dbReference>
<dbReference type="SUPFAM" id="SSF56112">
    <property type="entry name" value="Protein kinase-like (PK-like)"/>
    <property type="match status" value="1"/>
</dbReference>
<keyword evidence="3" id="KW-1185">Reference proteome</keyword>
<dbReference type="InterPro" id="IPR001245">
    <property type="entry name" value="Ser-Thr/Tyr_kinase_cat_dom"/>
</dbReference>
<dbReference type="PANTHER" id="PTHR44329">
    <property type="entry name" value="SERINE/THREONINE-PROTEIN KINASE TNNI3K-RELATED"/>
    <property type="match status" value="1"/>
</dbReference>
<dbReference type="GO" id="GO:0005524">
    <property type="term" value="F:ATP binding"/>
    <property type="evidence" value="ECO:0007669"/>
    <property type="project" value="InterPro"/>
</dbReference>
<dbReference type="EMBL" id="CAMKVN010000307">
    <property type="protein sequence ID" value="CAI2166458.1"/>
    <property type="molecule type" value="Genomic_DNA"/>
</dbReference>
<comment type="caution">
    <text evidence="2">The sequence shown here is derived from an EMBL/GenBank/DDBJ whole genome shotgun (WGS) entry which is preliminary data.</text>
</comment>
<dbReference type="Proteomes" id="UP001153678">
    <property type="component" value="Unassembled WGS sequence"/>
</dbReference>
<evidence type="ECO:0000313" key="3">
    <source>
        <dbReference type="Proteomes" id="UP001153678"/>
    </source>
</evidence>
<dbReference type="PROSITE" id="PS50011">
    <property type="entry name" value="PROTEIN_KINASE_DOM"/>
    <property type="match status" value="1"/>
</dbReference>
<reference evidence="2" key="1">
    <citation type="submission" date="2022-08" db="EMBL/GenBank/DDBJ databases">
        <authorList>
            <person name="Kallberg Y."/>
            <person name="Tangrot J."/>
            <person name="Rosling A."/>
        </authorList>
    </citation>
    <scope>NUCLEOTIDE SEQUENCE</scope>
    <source>
        <strain evidence="2">Wild A</strain>
    </source>
</reference>
<dbReference type="Gene3D" id="1.10.510.10">
    <property type="entry name" value="Transferase(Phosphotransferase) domain 1"/>
    <property type="match status" value="1"/>
</dbReference>
<dbReference type="OrthoDB" id="10261027at2759"/>
<accession>A0A9W4WJK0</accession>
<feature type="domain" description="Protein kinase" evidence="1">
    <location>
        <begin position="1"/>
        <end position="193"/>
    </location>
</feature>
<dbReference type="AlphaFoldDB" id="A0A9W4WJK0"/>
<dbReference type="InterPro" id="IPR000719">
    <property type="entry name" value="Prot_kinase_dom"/>
</dbReference>
<dbReference type="Pfam" id="PF07714">
    <property type="entry name" value="PK_Tyr_Ser-Thr"/>
    <property type="match status" value="1"/>
</dbReference>
<dbReference type="PRINTS" id="PR00109">
    <property type="entry name" value="TYRKINASE"/>
</dbReference>
<dbReference type="InterPro" id="IPR011009">
    <property type="entry name" value="Kinase-like_dom_sf"/>
</dbReference>
<dbReference type="PANTHER" id="PTHR44329:SF291">
    <property type="entry name" value="PROTEIN KINASE DOMAIN-CONTAINING PROTEIN"/>
    <property type="match status" value="1"/>
</dbReference>
<organism evidence="2 3">
    <name type="scientific">Funneliformis geosporum</name>
    <dbReference type="NCBI Taxonomy" id="1117311"/>
    <lineage>
        <taxon>Eukaryota</taxon>
        <taxon>Fungi</taxon>
        <taxon>Fungi incertae sedis</taxon>
        <taxon>Mucoromycota</taxon>
        <taxon>Glomeromycotina</taxon>
        <taxon>Glomeromycetes</taxon>
        <taxon>Glomerales</taxon>
        <taxon>Glomeraceae</taxon>
        <taxon>Funneliformis</taxon>
    </lineage>
</organism>
<name>A0A9W4WJK0_9GLOM</name>